<keyword evidence="1" id="KW-0812">Transmembrane</keyword>
<feature type="transmembrane region" description="Helical" evidence="1">
    <location>
        <begin position="27"/>
        <end position="48"/>
    </location>
</feature>
<dbReference type="Proteomes" id="UP000322917">
    <property type="component" value="Unassembled WGS sequence"/>
</dbReference>
<dbReference type="SUPFAM" id="SSF51261">
    <property type="entry name" value="Duplicated hybrid motif"/>
    <property type="match status" value="1"/>
</dbReference>
<dbReference type="GO" id="GO:0004222">
    <property type="term" value="F:metalloendopeptidase activity"/>
    <property type="evidence" value="ECO:0007669"/>
    <property type="project" value="TreeGrafter"/>
</dbReference>
<evidence type="ECO:0000256" key="1">
    <source>
        <dbReference type="SAM" id="Phobius"/>
    </source>
</evidence>
<keyword evidence="3" id="KW-0378">Hydrolase</keyword>
<evidence type="ECO:0000313" key="3">
    <source>
        <dbReference type="EMBL" id="SHI51604.1"/>
    </source>
</evidence>
<dbReference type="Pfam" id="PF01551">
    <property type="entry name" value="Peptidase_M23"/>
    <property type="match status" value="1"/>
</dbReference>
<keyword evidence="4" id="KW-1185">Reference proteome</keyword>
<evidence type="ECO:0000313" key="4">
    <source>
        <dbReference type="Proteomes" id="UP000322917"/>
    </source>
</evidence>
<dbReference type="RefSeq" id="WP_149733387.1">
    <property type="nucleotide sequence ID" value="NZ_FQZD01000005.1"/>
</dbReference>
<name>A0A1M6BSQ1_9FIRM</name>
<organism evidence="3 4">
    <name type="scientific">Propionispora hippei DSM 15287</name>
    <dbReference type="NCBI Taxonomy" id="1123003"/>
    <lineage>
        <taxon>Bacteria</taxon>
        <taxon>Bacillati</taxon>
        <taxon>Bacillota</taxon>
        <taxon>Negativicutes</taxon>
        <taxon>Selenomonadales</taxon>
        <taxon>Sporomusaceae</taxon>
        <taxon>Propionispora</taxon>
    </lineage>
</organism>
<sequence length="247" mass="26728">MMPAIVIKIWSYVKKGIRLCYKKEWKLFYAGYIAAGFLLLSSAGLLLVTAPDGRNRTDAVVQEQSAVTPAVVSSEAVLPKREAEAANDVDTTAHAVEQKAADIQAAGKPAGKNRAVVEEPAQAHWPLTGSIKAEFGWQFQPVYQEWRFHPGIDIEGKDKTEKVKAIYAGTVTDIYTDPATGLTVAIAQGKDIIYYGALAAVQLEKGMTVKAGQEIGTPGSSAAEPFLHVHLVIKREGKTINPLDILR</sequence>
<dbReference type="PANTHER" id="PTHR21666:SF270">
    <property type="entry name" value="MUREIN HYDROLASE ACTIVATOR ENVC"/>
    <property type="match status" value="1"/>
</dbReference>
<dbReference type="InterPro" id="IPR016047">
    <property type="entry name" value="M23ase_b-sheet_dom"/>
</dbReference>
<dbReference type="CDD" id="cd12797">
    <property type="entry name" value="M23_peptidase"/>
    <property type="match status" value="1"/>
</dbReference>
<dbReference type="InterPro" id="IPR011055">
    <property type="entry name" value="Dup_hybrid_motif"/>
</dbReference>
<proteinExistence type="predicted"/>
<dbReference type="InterPro" id="IPR050570">
    <property type="entry name" value="Cell_wall_metabolism_enzyme"/>
</dbReference>
<keyword evidence="1" id="KW-0472">Membrane</keyword>
<accession>A0A1M6BSQ1</accession>
<reference evidence="3 4" key="1">
    <citation type="submission" date="2016-11" db="EMBL/GenBank/DDBJ databases">
        <authorList>
            <person name="Varghese N."/>
            <person name="Submissions S."/>
        </authorList>
    </citation>
    <scope>NUCLEOTIDE SEQUENCE [LARGE SCALE GENOMIC DNA]</scope>
    <source>
        <strain evidence="3 4">DSM 15287</strain>
    </source>
</reference>
<feature type="domain" description="M23ase beta-sheet core" evidence="2">
    <location>
        <begin position="147"/>
        <end position="242"/>
    </location>
</feature>
<protein>
    <submittedName>
        <fullName evidence="3">Murein DD-endopeptidase MepM and murein hydrolase activator NlpD, contain LysM domain</fullName>
    </submittedName>
</protein>
<dbReference type="AlphaFoldDB" id="A0A1M6BSQ1"/>
<evidence type="ECO:0000259" key="2">
    <source>
        <dbReference type="Pfam" id="PF01551"/>
    </source>
</evidence>
<gene>
    <name evidence="3" type="ORF">SAMN02745170_00498</name>
</gene>
<keyword evidence="1" id="KW-1133">Transmembrane helix</keyword>
<dbReference type="Gene3D" id="2.70.70.10">
    <property type="entry name" value="Glucose Permease (Domain IIA)"/>
    <property type="match status" value="1"/>
</dbReference>
<dbReference type="OrthoDB" id="9801106at2"/>
<dbReference type="EMBL" id="FQZD01000005">
    <property type="protein sequence ID" value="SHI51604.1"/>
    <property type="molecule type" value="Genomic_DNA"/>
</dbReference>
<dbReference type="PANTHER" id="PTHR21666">
    <property type="entry name" value="PEPTIDASE-RELATED"/>
    <property type="match status" value="1"/>
</dbReference>